<comment type="subcellular location">
    <subcellularLocation>
        <location evidence="1">Nucleus</location>
    </subcellularLocation>
</comment>
<dbReference type="GO" id="GO:0006974">
    <property type="term" value="P:DNA damage response"/>
    <property type="evidence" value="ECO:0007669"/>
    <property type="project" value="UniProtKB-KW"/>
</dbReference>
<feature type="region of interest" description="Disordered" evidence="6">
    <location>
        <begin position="224"/>
        <end position="244"/>
    </location>
</feature>
<evidence type="ECO:0000256" key="2">
    <source>
        <dbReference type="ARBA" id="ARBA00022763"/>
    </source>
</evidence>
<sequence>MCDSDEDLSSMSTVPYEYDASDCSDSIYDKETQAIGEIGNGENKAGFQKPSKCILSADNVLYDGPTQPLKSINSAVICKSPTAVGQTSLLETKQRPTEDFDSDCDTIPGSPVLCQDPCFDEVDFQQAKTPPTKSTMILIDDDKTQPLPALHPPDIGILNQDCASPEIALYDGPTQRLIITNQVTLSCSREETCTSPSPTSQNTSISDLETLPISPVQYNTKVYPPGCHEKGSSGRESARAVTPLYDGPTQPLCVRSNTEPISVGKMNFGLSAESNHDILPPVKRTSTSSDMDIEDDSEDRTQVNPNLMHFSDRVASPGSTVILEKKDEDSDCETLPCSPVHPLSSIEEVPLTQGMKDRNPLQGTEAWSALKKVDNWDFEAGDSCPLSPDLFVVSSPCPEPSQNLTAESEKNDEQDANNSVNDPTLEMDRVTIPVVSPVFDFHGSDNEETDEETQAISPAFHFQGSPAFVAETPFVPMTSVVSKEMPFVAETPFVVESPSGGEETPRKKRKIIRRSGHACRQLLPEANSSISNRTSTPHDMDHDNSEIERRAREDTVSVESDFELTFASHYSALPTPTAFAPATDPPFVGFEATEVEEPTTHLEKIRQVIVSDQVDSLEEAKASQDIAAPLAPSDKADASTVTEPIDVKLPTLRRSSRKPVPNRRNTLDFTEPDRVEAVAPKRRTVQLSKTAVKVEVMSSDETDAAENGPTIKRRPGRPRKKVKEEPPDQTDALEAVPANKRSSRRPVKLEVGSMDEPDMKSVARVASVSLPLSDATESGGENLVATNRTTRNTRGGRKKVDAASESVTGQAKATPPVISRKTRNQVKQEPLNESVSESALNKTTSQRRSKRGVNNNTDTSSIASNSPSVQEATRRRKRPLAGQVRVLFTVINDDGEHDKIVESLGGRVVTTFKDCSVLVTDRIRRTLKFLCCVGLGTPIVGVEWLTKCRSSRKFVDPWLHLLLDKAGEEKFNFKLSESLEVAKETPLLSGWIFHATPSVIPKPVEMQEIVESCGGIYFEESDNSVDDNKIVISCESDRKTWPSWKKKCATLVDKEAILSGVLKQVFEPDKFKLDV</sequence>
<feature type="region of interest" description="Disordered" evidence="6">
    <location>
        <begin position="696"/>
        <end position="756"/>
    </location>
</feature>
<reference evidence="8" key="1">
    <citation type="submission" date="2015-10" db="EMBL/GenBank/DDBJ databases">
        <title>EvidentialGene: Evidence-directed Construction of Complete mRNA Transcriptomes without Genomes.</title>
        <authorList>
            <person name="Gilbert D.G."/>
        </authorList>
    </citation>
    <scope>NUCLEOTIDE SEQUENCE</scope>
</reference>
<feature type="region of interest" description="Disordered" evidence="6">
    <location>
        <begin position="272"/>
        <end position="305"/>
    </location>
</feature>
<feature type="region of interest" description="Disordered" evidence="6">
    <location>
        <begin position="522"/>
        <end position="555"/>
    </location>
</feature>
<proteinExistence type="predicted"/>
<feature type="region of interest" description="Disordered" evidence="6">
    <location>
        <begin position="773"/>
        <end position="877"/>
    </location>
</feature>
<feature type="compositionally biased region" description="Polar residues" evidence="6">
    <location>
        <begin position="526"/>
        <end position="535"/>
    </location>
</feature>
<keyword evidence="3" id="KW-0539">Nucleus</keyword>
<feature type="compositionally biased region" description="Polar residues" evidence="6">
    <location>
        <begin position="825"/>
        <end position="844"/>
    </location>
</feature>
<feature type="compositionally biased region" description="Basic residues" evidence="6">
    <location>
        <begin position="711"/>
        <end position="721"/>
    </location>
</feature>
<protein>
    <recommendedName>
        <fullName evidence="4">PAX-interacting protein 1</fullName>
    </recommendedName>
    <alternativeName>
        <fullName evidence="5">PAX transactivation activation domain-interacting protein</fullName>
    </alternativeName>
</protein>
<organism evidence="8">
    <name type="scientific">Daphnia magna</name>
    <dbReference type="NCBI Taxonomy" id="35525"/>
    <lineage>
        <taxon>Eukaryota</taxon>
        <taxon>Metazoa</taxon>
        <taxon>Ecdysozoa</taxon>
        <taxon>Arthropoda</taxon>
        <taxon>Crustacea</taxon>
        <taxon>Branchiopoda</taxon>
        <taxon>Diplostraca</taxon>
        <taxon>Cladocera</taxon>
        <taxon>Anomopoda</taxon>
        <taxon>Daphniidae</taxon>
        <taxon>Daphnia</taxon>
    </lineage>
</organism>
<dbReference type="SMART" id="SM00292">
    <property type="entry name" value="BRCT"/>
    <property type="match status" value="1"/>
</dbReference>
<evidence type="ECO:0000256" key="3">
    <source>
        <dbReference type="ARBA" id="ARBA00023242"/>
    </source>
</evidence>
<dbReference type="InterPro" id="IPR001357">
    <property type="entry name" value="BRCT_dom"/>
</dbReference>
<feature type="region of interest" description="Disordered" evidence="6">
    <location>
        <begin position="395"/>
        <end position="423"/>
    </location>
</feature>
<evidence type="ECO:0000313" key="8">
    <source>
        <dbReference type="EMBL" id="JAN62580.1"/>
    </source>
</evidence>
<dbReference type="Pfam" id="PF16589">
    <property type="entry name" value="BRCT_2"/>
    <property type="match status" value="1"/>
</dbReference>
<feature type="domain" description="BRCT" evidence="7">
    <location>
        <begin position="875"/>
        <end position="962"/>
    </location>
</feature>
<dbReference type="Gene3D" id="3.40.50.10190">
    <property type="entry name" value="BRCT domain"/>
    <property type="match status" value="2"/>
</dbReference>
<evidence type="ECO:0000259" key="7">
    <source>
        <dbReference type="PROSITE" id="PS50172"/>
    </source>
</evidence>
<dbReference type="PANTHER" id="PTHR23196">
    <property type="entry name" value="PAX TRANSCRIPTION ACTIVATION DOMAIN INTERACTING PROTEIN"/>
    <property type="match status" value="1"/>
</dbReference>
<dbReference type="GO" id="GO:0005634">
    <property type="term" value="C:nucleus"/>
    <property type="evidence" value="ECO:0007669"/>
    <property type="project" value="UniProtKB-SubCell"/>
</dbReference>
<evidence type="ECO:0000256" key="6">
    <source>
        <dbReference type="SAM" id="MobiDB-lite"/>
    </source>
</evidence>
<dbReference type="InterPro" id="IPR051579">
    <property type="entry name" value="DDR_Transcriptional_Reg"/>
</dbReference>
<dbReference type="SUPFAM" id="SSF52113">
    <property type="entry name" value="BRCT domain"/>
    <property type="match status" value="1"/>
</dbReference>
<evidence type="ECO:0000256" key="5">
    <source>
        <dbReference type="ARBA" id="ARBA00030146"/>
    </source>
</evidence>
<dbReference type="InterPro" id="IPR036420">
    <property type="entry name" value="BRCT_dom_sf"/>
</dbReference>
<feature type="compositionally biased region" description="Basic and acidic residues" evidence="6">
    <location>
        <begin position="536"/>
        <end position="555"/>
    </location>
</feature>
<accession>A0A0P5K0G4</accession>
<evidence type="ECO:0000256" key="1">
    <source>
        <dbReference type="ARBA" id="ARBA00004123"/>
    </source>
</evidence>
<feature type="compositionally biased region" description="Polar residues" evidence="6">
    <location>
        <begin position="852"/>
        <end position="871"/>
    </location>
</feature>
<feature type="compositionally biased region" description="Basic and acidic residues" evidence="6">
    <location>
        <begin position="227"/>
        <end position="238"/>
    </location>
</feature>
<dbReference type="AlphaFoldDB" id="A0A0P5K0G4"/>
<keyword evidence="2" id="KW-0227">DNA damage</keyword>
<dbReference type="Pfam" id="PF16770">
    <property type="entry name" value="RTT107_BRCT_5"/>
    <property type="match status" value="1"/>
</dbReference>
<dbReference type="PANTHER" id="PTHR23196:SF1">
    <property type="entry name" value="PAX-INTERACTING PROTEIN 1"/>
    <property type="match status" value="1"/>
</dbReference>
<evidence type="ECO:0000256" key="4">
    <source>
        <dbReference type="ARBA" id="ARBA00023858"/>
    </source>
</evidence>
<dbReference type="PROSITE" id="PS50172">
    <property type="entry name" value="BRCT"/>
    <property type="match status" value="1"/>
</dbReference>
<dbReference type="CDD" id="cd18432">
    <property type="entry name" value="BRCT_PAXIP1_rpt6_like"/>
    <property type="match status" value="1"/>
</dbReference>
<name>A0A0P5K0G4_9CRUS</name>
<dbReference type="CDD" id="cd17744">
    <property type="entry name" value="BRCT_MDC1_rpt1"/>
    <property type="match status" value="1"/>
</dbReference>
<dbReference type="EMBL" id="GDIQ01032157">
    <property type="protein sequence ID" value="JAN62580.1"/>
    <property type="molecule type" value="Transcribed_RNA"/>
</dbReference>
<dbReference type="OrthoDB" id="342264at2759"/>